<evidence type="ECO:0000256" key="14">
    <source>
        <dbReference type="SAM" id="MobiDB-lite"/>
    </source>
</evidence>
<feature type="binding site" evidence="12">
    <location>
        <position position="59"/>
    </location>
    <ligand>
        <name>Zn(2+)</name>
        <dbReference type="ChEBI" id="CHEBI:29105"/>
        <note>catalytic</note>
    </ligand>
</feature>
<evidence type="ECO:0000313" key="16">
    <source>
        <dbReference type="EMBL" id="KRX07579.1"/>
    </source>
</evidence>
<dbReference type="GO" id="GO:0004126">
    <property type="term" value="F:cytidine deaminase activity"/>
    <property type="evidence" value="ECO:0007669"/>
    <property type="project" value="UniProtKB-UniRule"/>
</dbReference>
<comment type="similarity">
    <text evidence="3 13">Belongs to the cytidine and deoxycytidylate deaminase family.</text>
</comment>
<dbReference type="InterPro" id="IPR006262">
    <property type="entry name" value="Cyt_deam_tetra"/>
</dbReference>
<evidence type="ECO:0000256" key="2">
    <source>
        <dbReference type="ARBA" id="ARBA00003949"/>
    </source>
</evidence>
<dbReference type="GO" id="GO:0005829">
    <property type="term" value="C:cytosol"/>
    <property type="evidence" value="ECO:0007669"/>
    <property type="project" value="TreeGrafter"/>
</dbReference>
<dbReference type="GO" id="GO:0008270">
    <property type="term" value="F:zinc ion binding"/>
    <property type="evidence" value="ECO:0007669"/>
    <property type="project" value="UniProtKB-UniRule"/>
</dbReference>
<organism evidence="16 17">
    <name type="scientific">Pseudocohnilembus persalinus</name>
    <name type="common">Ciliate</name>
    <dbReference type="NCBI Taxonomy" id="266149"/>
    <lineage>
        <taxon>Eukaryota</taxon>
        <taxon>Sar</taxon>
        <taxon>Alveolata</taxon>
        <taxon>Ciliophora</taxon>
        <taxon>Intramacronucleata</taxon>
        <taxon>Oligohymenophorea</taxon>
        <taxon>Scuticociliatia</taxon>
        <taxon>Philasterida</taxon>
        <taxon>Pseudocohnilembidae</taxon>
        <taxon>Pseudocohnilembus</taxon>
    </lineage>
</organism>
<sequence length="178" mass="19706">MQKLEESQIKQLINDAIEVRKNAYSVYSNFQVGCALITDKDIKYQGVNVENASYGLTICAERCAITTAVTHGMKKIKVLAVTADTKTPVSPCGACRQVISEFSDKNTIFIISNIKGDYEIKNINDLLPGAFNPAHLDEENRIQPLQNKNKSENNNDDQNARKIQENGENNGADKVTAQ</sequence>
<evidence type="ECO:0000256" key="10">
    <source>
        <dbReference type="PIRSR" id="PIRSR606262-1"/>
    </source>
</evidence>
<dbReference type="PROSITE" id="PS51747">
    <property type="entry name" value="CYT_DCMP_DEAMINASES_2"/>
    <property type="match status" value="1"/>
</dbReference>
<evidence type="ECO:0000256" key="8">
    <source>
        <dbReference type="ARBA" id="ARBA00032005"/>
    </source>
</evidence>
<comment type="caution">
    <text evidence="16">The sequence shown here is derived from an EMBL/GenBank/DDBJ whole genome shotgun (WGS) entry which is preliminary data.</text>
</comment>
<dbReference type="InterPro" id="IPR016192">
    <property type="entry name" value="APOBEC/CMP_deaminase_Zn-bd"/>
</dbReference>
<dbReference type="EMBL" id="LDAU01000082">
    <property type="protein sequence ID" value="KRX07579.1"/>
    <property type="molecule type" value="Genomic_DNA"/>
</dbReference>
<dbReference type="AlphaFoldDB" id="A0A0V0QZB6"/>
<dbReference type="OMA" id="LTHFTCV"/>
<dbReference type="SUPFAM" id="SSF53927">
    <property type="entry name" value="Cytidine deaminase-like"/>
    <property type="match status" value="1"/>
</dbReference>
<dbReference type="GO" id="GO:0055086">
    <property type="term" value="P:nucleobase-containing small molecule metabolic process"/>
    <property type="evidence" value="ECO:0007669"/>
    <property type="project" value="UniProtKB-ARBA"/>
</dbReference>
<dbReference type="PROSITE" id="PS00903">
    <property type="entry name" value="CYT_DCMP_DEAMINASES_1"/>
    <property type="match status" value="1"/>
</dbReference>
<dbReference type="InterPro" id="IPR050202">
    <property type="entry name" value="Cyt/Deoxycyt_deaminase"/>
</dbReference>
<evidence type="ECO:0000256" key="9">
    <source>
        <dbReference type="ARBA" id="ARBA00049558"/>
    </source>
</evidence>
<accession>A0A0V0QZB6</accession>
<feature type="region of interest" description="Disordered" evidence="14">
    <location>
        <begin position="144"/>
        <end position="178"/>
    </location>
</feature>
<evidence type="ECO:0000256" key="4">
    <source>
        <dbReference type="ARBA" id="ARBA00012783"/>
    </source>
</evidence>
<keyword evidence="6 13" id="KW-0378">Hydrolase</keyword>
<dbReference type="InterPro" id="IPR002125">
    <property type="entry name" value="CMP_dCMP_dom"/>
</dbReference>
<dbReference type="Gene3D" id="3.40.140.10">
    <property type="entry name" value="Cytidine Deaminase, domain 2"/>
    <property type="match status" value="1"/>
</dbReference>
<evidence type="ECO:0000256" key="7">
    <source>
        <dbReference type="ARBA" id="ARBA00022833"/>
    </source>
</evidence>
<dbReference type="GO" id="GO:0042802">
    <property type="term" value="F:identical protein binding"/>
    <property type="evidence" value="ECO:0007669"/>
    <property type="project" value="UniProtKB-ARBA"/>
</dbReference>
<comment type="function">
    <text evidence="2 13">This enzyme scavenges exogenous and endogenous cytidine and 2'-deoxycytidine for UMP synthesis.</text>
</comment>
<name>A0A0V0QZB6_PSEPJ</name>
<dbReference type="InterPro" id="IPR016193">
    <property type="entry name" value="Cytidine_deaminase-like"/>
</dbReference>
<comment type="catalytic activity">
    <reaction evidence="9 13">
        <text>cytidine + H2O + H(+) = uridine + NH4(+)</text>
        <dbReference type="Rhea" id="RHEA:16069"/>
        <dbReference type="ChEBI" id="CHEBI:15377"/>
        <dbReference type="ChEBI" id="CHEBI:15378"/>
        <dbReference type="ChEBI" id="CHEBI:16704"/>
        <dbReference type="ChEBI" id="CHEBI:17562"/>
        <dbReference type="ChEBI" id="CHEBI:28938"/>
        <dbReference type="EC" id="3.5.4.5"/>
    </reaction>
</comment>
<dbReference type="Proteomes" id="UP000054937">
    <property type="component" value="Unassembled WGS sequence"/>
</dbReference>
<evidence type="ECO:0000256" key="6">
    <source>
        <dbReference type="ARBA" id="ARBA00022801"/>
    </source>
</evidence>
<evidence type="ECO:0000256" key="1">
    <source>
        <dbReference type="ARBA" id="ARBA00001947"/>
    </source>
</evidence>
<dbReference type="InParanoid" id="A0A0V0QZB6"/>
<evidence type="ECO:0000259" key="15">
    <source>
        <dbReference type="PROSITE" id="PS51747"/>
    </source>
</evidence>
<feature type="domain" description="CMP/dCMP-type deaminase" evidence="15">
    <location>
        <begin position="7"/>
        <end position="134"/>
    </location>
</feature>
<evidence type="ECO:0000313" key="17">
    <source>
        <dbReference type="Proteomes" id="UP000054937"/>
    </source>
</evidence>
<dbReference type="Pfam" id="PF00383">
    <property type="entry name" value="dCMP_cyt_deam_1"/>
    <property type="match status" value="1"/>
</dbReference>
<dbReference type="NCBIfam" id="TIGR01354">
    <property type="entry name" value="cyt_deam_tetra"/>
    <property type="match status" value="1"/>
</dbReference>
<protein>
    <recommendedName>
        <fullName evidence="4 13">Cytidine deaminase</fullName>
        <ecNumber evidence="4 13">3.5.4.5</ecNumber>
    </recommendedName>
    <alternativeName>
        <fullName evidence="8 13">Cytidine aminohydrolase</fullName>
    </alternativeName>
</protein>
<reference evidence="16 17" key="1">
    <citation type="journal article" date="2015" name="Sci. Rep.">
        <title>Genome of the facultative scuticociliatosis pathogen Pseudocohnilembus persalinus provides insight into its virulence through horizontal gene transfer.</title>
        <authorList>
            <person name="Xiong J."/>
            <person name="Wang G."/>
            <person name="Cheng J."/>
            <person name="Tian M."/>
            <person name="Pan X."/>
            <person name="Warren A."/>
            <person name="Jiang C."/>
            <person name="Yuan D."/>
            <person name="Miao W."/>
        </authorList>
    </citation>
    <scope>NUCLEOTIDE SEQUENCE [LARGE SCALE GENOMIC DNA]</scope>
    <source>
        <strain evidence="16">36N120E</strain>
    </source>
</reference>
<evidence type="ECO:0000256" key="11">
    <source>
        <dbReference type="PIRSR" id="PIRSR606262-2"/>
    </source>
</evidence>
<feature type="binding site" evidence="12">
    <location>
        <position position="92"/>
    </location>
    <ligand>
        <name>Zn(2+)</name>
        <dbReference type="ChEBI" id="CHEBI:29105"/>
        <note>catalytic</note>
    </ligand>
</feature>
<dbReference type="FunFam" id="3.40.140.10:FF:000008">
    <property type="entry name" value="Cytidine deaminase"/>
    <property type="match status" value="1"/>
</dbReference>
<gene>
    <name evidence="16" type="ORF">PPERSA_11128</name>
</gene>
<dbReference type="CDD" id="cd01283">
    <property type="entry name" value="cytidine_deaminase"/>
    <property type="match status" value="1"/>
</dbReference>
<evidence type="ECO:0000256" key="3">
    <source>
        <dbReference type="ARBA" id="ARBA00006576"/>
    </source>
</evidence>
<comment type="catalytic activity">
    <reaction evidence="13">
        <text>2'-deoxycytidine + H2O + H(+) = 2'-deoxyuridine + NH4(+)</text>
        <dbReference type="Rhea" id="RHEA:13433"/>
        <dbReference type="ChEBI" id="CHEBI:15377"/>
        <dbReference type="ChEBI" id="CHEBI:15378"/>
        <dbReference type="ChEBI" id="CHEBI:15698"/>
        <dbReference type="ChEBI" id="CHEBI:16450"/>
        <dbReference type="ChEBI" id="CHEBI:28938"/>
        <dbReference type="EC" id="3.5.4.5"/>
    </reaction>
</comment>
<feature type="active site" description="Proton donor" evidence="10">
    <location>
        <position position="61"/>
    </location>
</feature>
<keyword evidence="7 12" id="KW-0862">Zinc</keyword>
<keyword evidence="5 12" id="KW-0479">Metal-binding</keyword>
<feature type="compositionally biased region" description="Basic and acidic residues" evidence="14">
    <location>
        <begin position="149"/>
        <end position="165"/>
    </location>
</feature>
<evidence type="ECO:0000256" key="5">
    <source>
        <dbReference type="ARBA" id="ARBA00022723"/>
    </source>
</evidence>
<dbReference type="PANTHER" id="PTHR11644:SF2">
    <property type="entry name" value="CYTIDINE DEAMINASE"/>
    <property type="match status" value="1"/>
</dbReference>
<comment type="cofactor">
    <cofactor evidence="1 12 13">
        <name>Zn(2+)</name>
        <dbReference type="ChEBI" id="CHEBI:29105"/>
    </cofactor>
</comment>
<proteinExistence type="inferred from homology"/>
<dbReference type="NCBIfam" id="NF004064">
    <property type="entry name" value="PRK05578.1"/>
    <property type="match status" value="1"/>
</dbReference>
<dbReference type="OrthoDB" id="414540at2759"/>
<evidence type="ECO:0000256" key="13">
    <source>
        <dbReference type="RuleBase" id="RU364006"/>
    </source>
</evidence>
<evidence type="ECO:0000256" key="12">
    <source>
        <dbReference type="PIRSR" id="PIRSR606262-3"/>
    </source>
</evidence>
<feature type="binding site" evidence="12">
    <location>
        <position position="95"/>
    </location>
    <ligand>
        <name>Zn(2+)</name>
        <dbReference type="ChEBI" id="CHEBI:29105"/>
        <note>catalytic</note>
    </ligand>
</feature>
<dbReference type="EC" id="3.5.4.5" evidence="4 13"/>
<dbReference type="PANTHER" id="PTHR11644">
    <property type="entry name" value="CYTIDINE DEAMINASE"/>
    <property type="match status" value="1"/>
</dbReference>
<feature type="binding site" evidence="11">
    <location>
        <begin position="48"/>
        <end position="54"/>
    </location>
    <ligand>
        <name>substrate</name>
    </ligand>
</feature>
<keyword evidence="17" id="KW-1185">Reference proteome</keyword>
<dbReference type="GO" id="GO:0072527">
    <property type="term" value="P:pyrimidine-containing compound metabolic process"/>
    <property type="evidence" value="ECO:0007669"/>
    <property type="project" value="UniProtKB-ARBA"/>
</dbReference>